<organism evidence="4 5">
    <name type="scientific">Candidatus Eisenbergiella pullistercoris</name>
    <dbReference type="NCBI Taxonomy" id="2838555"/>
    <lineage>
        <taxon>Bacteria</taxon>
        <taxon>Bacillati</taxon>
        <taxon>Bacillota</taxon>
        <taxon>Clostridia</taxon>
        <taxon>Lachnospirales</taxon>
        <taxon>Lachnospiraceae</taxon>
        <taxon>Eisenbergiella</taxon>
    </lineage>
</organism>
<dbReference type="Gene3D" id="3.60.21.10">
    <property type="match status" value="1"/>
</dbReference>
<dbReference type="GO" id="GO:0016787">
    <property type="term" value="F:hydrolase activity"/>
    <property type="evidence" value="ECO:0007669"/>
    <property type="project" value="UniProtKB-UniRule"/>
</dbReference>
<dbReference type="EMBL" id="DXDD01000037">
    <property type="protein sequence ID" value="HIY59619.1"/>
    <property type="molecule type" value="Genomic_DNA"/>
</dbReference>
<gene>
    <name evidence="4" type="primary">yfcE</name>
    <name evidence="4" type="ORF">H9831_02890</name>
</gene>
<evidence type="ECO:0000313" key="4">
    <source>
        <dbReference type="EMBL" id="HIY59619.1"/>
    </source>
</evidence>
<reference evidence="4" key="1">
    <citation type="journal article" date="2021" name="PeerJ">
        <title>Extensive microbial diversity within the chicken gut microbiome revealed by metagenomics and culture.</title>
        <authorList>
            <person name="Gilroy R."/>
            <person name="Ravi A."/>
            <person name="Getino M."/>
            <person name="Pursley I."/>
            <person name="Horton D.L."/>
            <person name="Alikhan N.F."/>
            <person name="Baker D."/>
            <person name="Gharbi K."/>
            <person name="Hall N."/>
            <person name="Watson M."/>
            <person name="Adriaenssens E.M."/>
            <person name="Foster-Nyarko E."/>
            <person name="Jarju S."/>
            <person name="Secka A."/>
            <person name="Antonio M."/>
            <person name="Oren A."/>
            <person name="Chaudhuri R.R."/>
            <person name="La Ragione R."/>
            <person name="Hildebrand F."/>
            <person name="Pallen M.J."/>
        </authorList>
    </citation>
    <scope>NUCLEOTIDE SEQUENCE</scope>
    <source>
        <strain evidence="4">ChiSxjej3B15-24422</strain>
    </source>
</reference>
<feature type="domain" description="Calcineurin-like phosphoesterase" evidence="3">
    <location>
        <begin position="1"/>
        <end position="175"/>
    </location>
</feature>
<dbReference type="Proteomes" id="UP000824007">
    <property type="component" value="Unassembled WGS sequence"/>
</dbReference>
<reference evidence="4" key="2">
    <citation type="submission" date="2021-04" db="EMBL/GenBank/DDBJ databases">
        <authorList>
            <person name="Gilroy R."/>
        </authorList>
    </citation>
    <scope>NUCLEOTIDE SEQUENCE</scope>
    <source>
        <strain evidence="4">ChiSxjej3B15-24422</strain>
    </source>
</reference>
<comment type="cofactor">
    <cofactor evidence="2">
        <name>a divalent metal cation</name>
        <dbReference type="ChEBI" id="CHEBI:60240"/>
    </cofactor>
</comment>
<comment type="caution">
    <text evidence="4">The sequence shown here is derived from an EMBL/GenBank/DDBJ whole genome shotgun (WGS) entry which is preliminary data.</text>
</comment>
<dbReference type="NCBIfam" id="TIGR00040">
    <property type="entry name" value="yfcE"/>
    <property type="match status" value="1"/>
</dbReference>
<evidence type="ECO:0000256" key="2">
    <source>
        <dbReference type="RuleBase" id="RU362039"/>
    </source>
</evidence>
<keyword evidence="4" id="KW-0378">Hydrolase</keyword>
<dbReference type="InterPro" id="IPR029052">
    <property type="entry name" value="Metallo-depent_PP-like"/>
</dbReference>
<evidence type="ECO:0000259" key="3">
    <source>
        <dbReference type="Pfam" id="PF12850"/>
    </source>
</evidence>
<comment type="similarity">
    <text evidence="1 2">Belongs to the metallophosphoesterase superfamily. YfcE family.</text>
</comment>
<name>A0A9D2C697_9FIRM</name>
<dbReference type="AlphaFoldDB" id="A0A9D2C697"/>
<dbReference type="EC" id="3.1.4.-" evidence="2"/>
<proteinExistence type="inferred from homology"/>
<dbReference type="InterPro" id="IPR024654">
    <property type="entry name" value="Calcineurin-like_PHP_lpxH"/>
</dbReference>
<dbReference type="NCBIfam" id="NF006988">
    <property type="entry name" value="PRK09453.1"/>
    <property type="match status" value="1"/>
</dbReference>
<accession>A0A9D2C697</accession>
<keyword evidence="2" id="KW-0479">Metal-binding</keyword>
<dbReference type="GO" id="GO:0046872">
    <property type="term" value="F:metal ion binding"/>
    <property type="evidence" value="ECO:0007669"/>
    <property type="project" value="UniProtKB-KW"/>
</dbReference>
<sequence length="193" mass="21643">MKIMTASDIHGSALSCEKMLDAFRRERADRLLLLGDLLYHGPRNDLPEDYAPKEVIPLLNAVKNRLLCVRGNCDTEVDQMVLEFPILSESCILWLGGRMVFATHGHHFNTGSLPPLQPGDILLHGHTHVPAWETFLPGSRDGSDTKNKETCLYLNPGSVSLPKENSPRGYLILTEQAVEWKTLEGETYHRLSL</sequence>
<dbReference type="Pfam" id="PF12850">
    <property type="entry name" value="Metallophos_2"/>
    <property type="match status" value="1"/>
</dbReference>
<dbReference type="InterPro" id="IPR000979">
    <property type="entry name" value="Phosphodiesterase_MJ0936/Vps29"/>
</dbReference>
<evidence type="ECO:0000313" key="5">
    <source>
        <dbReference type="Proteomes" id="UP000824007"/>
    </source>
</evidence>
<dbReference type="SUPFAM" id="SSF56300">
    <property type="entry name" value="Metallo-dependent phosphatases"/>
    <property type="match status" value="1"/>
</dbReference>
<protein>
    <recommendedName>
        <fullName evidence="2">Phosphoesterase</fullName>
        <ecNumber evidence="2">3.1.4.-</ecNumber>
    </recommendedName>
</protein>
<evidence type="ECO:0000256" key="1">
    <source>
        <dbReference type="ARBA" id="ARBA00008950"/>
    </source>
</evidence>